<feature type="transmembrane region" description="Helical" evidence="11">
    <location>
        <begin position="238"/>
        <end position="257"/>
    </location>
</feature>
<evidence type="ECO:0000256" key="3">
    <source>
        <dbReference type="ARBA" id="ARBA00011557"/>
    </source>
</evidence>
<dbReference type="InterPro" id="IPR000515">
    <property type="entry name" value="MetI-like"/>
</dbReference>
<evidence type="ECO:0000259" key="13">
    <source>
        <dbReference type="PROSITE" id="PS50928"/>
    </source>
</evidence>
<name>A0A1E5XN48_9HYPH</name>
<feature type="transmembrane region" description="Helical" evidence="11">
    <location>
        <begin position="136"/>
        <end position="159"/>
    </location>
</feature>
<protein>
    <recommendedName>
        <fullName evidence="4 12">sn-glycerol-3-phosphate transport system permease protein UgpE</fullName>
    </recommendedName>
</protein>
<dbReference type="GO" id="GO:0005886">
    <property type="term" value="C:plasma membrane"/>
    <property type="evidence" value="ECO:0007669"/>
    <property type="project" value="UniProtKB-SubCell"/>
</dbReference>
<dbReference type="EMBL" id="LAJE02000236">
    <property type="protein sequence ID" value="OEO30033.1"/>
    <property type="molecule type" value="Genomic_DNA"/>
</dbReference>
<accession>A0A1E5XN48</accession>
<feature type="transmembrane region" description="Helical" evidence="11">
    <location>
        <begin position="67"/>
        <end position="91"/>
    </location>
</feature>
<evidence type="ECO:0000256" key="10">
    <source>
        <dbReference type="ARBA" id="ARBA00037054"/>
    </source>
</evidence>
<dbReference type="SUPFAM" id="SSF161098">
    <property type="entry name" value="MetI-like"/>
    <property type="match status" value="1"/>
</dbReference>
<evidence type="ECO:0000256" key="2">
    <source>
        <dbReference type="ARBA" id="ARBA00009306"/>
    </source>
</evidence>
<evidence type="ECO:0000256" key="9">
    <source>
        <dbReference type="ARBA" id="ARBA00023136"/>
    </source>
</evidence>
<dbReference type="Pfam" id="PF00528">
    <property type="entry name" value="BPD_transp_1"/>
    <property type="match status" value="1"/>
</dbReference>
<evidence type="ECO:0000256" key="8">
    <source>
        <dbReference type="ARBA" id="ARBA00022989"/>
    </source>
</evidence>
<keyword evidence="6 12" id="KW-1003">Cell membrane</keyword>
<feature type="transmembrane region" description="Helical" evidence="11">
    <location>
        <begin position="103"/>
        <end position="124"/>
    </location>
</feature>
<comment type="function">
    <text evidence="10 12">Part of the ABC transporter complex UgpBAEC involved in sn-glycerol-3-phosphate (G3P) import. Probably responsible for the translocation of the substrate across the membrane.</text>
</comment>
<evidence type="ECO:0000256" key="5">
    <source>
        <dbReference type="ARBA" id="ARBA00022448"/>
    </source>
</evidence>
<dbReference type="Gene3D" id="1.10.3720.10">
    <property type="entry name" value="MetI-like"/>
    <property type="match status" value="1"/>
</dbReference>
<evidence type="ECO:0000256" key="4">
    <source>
        <dbReference type="ARBA" id="ARBA00020515"/>
    </source>
</evidence>
<proteinExistence type="inferred from homology"/>
<feature type="domain" description="ABC transmembrane type-1" evidence="13">
    <location>
        <begin position="68"/>
        <end position="257"/>
    </location>
</feature>
<evidence type="ECO:0000256" key="6">
    <source>
        <dbReference type="ARBA" id="ARBA00022475"/>
    </source>
</evidence>
<evidence type="ECO:0000256" key="11">
    <source>
        <dbReference type="RuleBase" id="RU363032"/>
    </source>
</evidence>
<dbReference type="PANTHER" id="PTHR43744">
    <property type="entry name" value="ABC TRANSPORTER PERMEASE PROTEIN MG189-RELATED-RELATED"/>
    <property type="match status" value="1"/>
</dbReference>
<evidence type="ECO:0000313" key="15">
    <source>
        <dbReference type="Proteomes" id="UP000095463"/>
    </source>
</evidence>
<keyword evidence="9 11" id="KW-0472">Membrane</keyword>
<sequence>MIGRAPRWPTIVLGIFGFIWIIPIIGIVMTSIRPLAETSRGWWRIDSFTLTLSAWQRVWEAYPLAPAFVTTAILAALATVGTMLLTPAAAYAFHFLKFPFRRLLLIIIINAFVLPQQVVIIPLFQLWRELGLIDNFLAVLIPYIGLSFAWSIFLVKNFLEDFPTEVVEASRIDGAGPLQTFWYIVLPNSLSSVFATGILQFLWTWNALLLPLLYLRTNVPLPVILARVNGTYELNWDLQSVAAIVTTVVPLVVFLIFQRQFAAGAETRTGAKD</sequence>
<dbReference type="PROSITE" id="PS50928">
    <property type="entry name" value="ABC_TM1"/>
    <property type="match status" value="1"/>
</dbReference>
<dbReference type="RefSeq" id="WP_069910727.1">
    <property type="nucleotide sequence ID" value="NZ_LAJE02000236.1"/>
</dbReference>
<feature type="transmembrane region" description="Helical" evidence="11">
    <location>
        <begin position="180"/>
        <end position="203"/>
    </location>
</feature>
<dbReference type="GO" id="GO:0055085">
    <property type="term" value="P:transmembrane transport"/>
    <property type="evidence" value="ECO:0007669"/>
    <property type="project" value="InterPro"/>
</dbReference>
<organism evidence="14 15">
    <name type="scientific">Devosia insulae DS-56</name>
    <dbReference type="NCBI Taxonomy" id="1116389"/>
    <lineage>
        <taxon>Bacteria</taxon>
        <taxon>Pseudomonadati</taxon>
        <taxon>Pseudomonadota</taxon>
        <taxon>Alphaproteobacteria</taxon>
        <taxon>Hyphomicrobiales</taxon>
        <taxon>Devosiaceae</taxon>
        <taxon>Devosia</taxon>
    </lineage>
</organism>
<evidence type="ECO:0000313" key="14">
    <source>
        <dbReference type="EMBL" id="OEO30033.1"/>
    </source>
</evidence>
<comment type="similarity">
    <text evidence="2 11">Belongs to the binding-protein-dependent transport system permease family.</text>
</comment>
<keyword evidence="5 11" id="KW-0813">Transport</keyword>
<evidence type="ECO:0000256" key="12">
    <source>
        <dbReference type="RuleBase" id="RU363056"/>
    </source>
</evidence>
<comment type="subunit">
    <text evidence="3 12">The complex is composed of two ATP-binding proteins (UgpC), two transmembrane proteins (UgpA and UgpE) and a solute-binding protein (UgpB).</text>
</comment>
<dbReference type="AlphaFoldDB" id="A0A1E5XN48"/>
<keyword evidence="15" id="KW-1185">Reference proteome</keyword>
<keyword evidence="7 11" id="KW-0812">Transmembrane</keyword>
<dbReference type="Proteomes" id="UP000095463">
    <property type="component" value="Unassembled WGS sequence"/>
</dbReference>
<keyword evidence="12" id="KW-0997">Cell inner membrane</keyword>
<evidence type="ECO:0000256" key="1">
    <source>
        <dbReference type="ARBA" id="ARBA00004651"/>
    </source>
</evidence>
<dbReference type="InterPro" id="IPR035906">
    <property type="entry name" value="MetI-like_sf"/>
</dbReference>
<comment type="caution">
    <text evidence="14">The sequence shown here is derived from an EMBL/GenBank/DDBJ whole genome shotgun (WGS) entry which is preliminary data.</text>
</comment>
<comment type="subcellular location">
    <subcellularLocation>
        <location evidence="12">Cell inner membrane</location>
        <topology evidence="12">Multi-pass membrane protein</topology>
    </subcellularLocation>
    <subcellularLocation>
        <location evidence="1 11">Cell membrane</location>
        <topology evidence="1 11">Multi-pass membrane protein</topology>
    </subcellularLocation>
</comment>
<dbReference type="CDD" id="cd06261">
    <property type="entry name" value="TM_PBP2"/>
    <property type="match status" value="1"/>
</dbReference>
<dbReference type="PANTHER" id="PTHR43744:SF8">
    <property type="entry name" value="SN-GLYCEROL-3-PHOSPHATE TRANSPORT SYSTEM PERMEASE PROTEIN UGPE"/>
    <property type="match status" value="1"/>
</dbReference>
<feature type="transmembrane region" description="Helical" evidence="11">
    <location>
        <begin position="12"/>
        <end position="32"/>
    </location>
</feature>
<dbReference type="OrthoDB" id="9815445at2"/>
<keyword evidence="8 11" id="KW-1133">Transmembrane helix</keyword>
<evidence type="ECO:0000256" key="7">
    <source>
        <dbReference type="ARBA" id="ARBA00022692"/>
    </source>
</evidence>
<gene>
    <name evidence="12" type="primary">ugpE</name>
    <name evidence="14" type="ORF">VW23_023135</name>
</gene>
<reference evidence="14 15" key="1">
    <citation type="journal article" date="2015" name="Genome Announc.">
        <title>Genome Assemblies of Three Soil-Associated Devosia species: D. insulae, D. limi, and D. soli.</title>
        <authorList>
            <person name="Hassan Y.I."/>
            <person name="Lepp D."/>
            <person name="Zhou T."/>
        </authorList>
    </citation>
    <scope>NUCLEOTIDE SEQUENCE [LARGE SCALE GENOMIC DNA]</scope>
    <source>
        <strain evidence="14 15">DS-56</strain>
    </source>
</reference>